<dbReference type="STRING" id="6198.A0A075AFW7"/>
<dbReference type="OrthoDB" id="9390935at2759"/>
<name>A0A075AFW7_OPIVI</name>
<evidence type="ECO:0000313" key="2">
    <source>
        <dbReference type="EMBL" id="KER28139.1"/>
    </source>
</evidence>
<keyword evidence="3" id="KW-1185">Reference proteome</keyword>
<dbReference type="CTD" id="20319152"/>
<accession>A0A075AFW7</accession>
<sequence>MHTKGRDDFGQFIQEYLRLLVLFEHENDVVCIFQIDKVFSTGYLNTRALETFQRSSHDFIDHEFKQEWGEWALLTDTRLCSEAFGDATELLVRKTSHPHGSKMEVKPSISACLSVLPIMTPGNEQRREPRRLTFLLSFGQTFTANKQLWVNDANPTCETAQTRNYEQPLTNLIFTVEDIRQLSHKINPFCKLGLDEVHLRILKETSSTLANHLHLVFRQSLDEGRLPPAWKEAIVTPIYKTGDRLSPGSYRPISLTSVPCKGMERILKQAIPDRLTPSNLTSPAQHGFLPNRSCVTNMLVFMDSLTQTKDEGLISDAIFFDFSKAFDRVTHVPLLHKLESYGIQGKIVR</sequence>
<dbReference type="PANTHER" id="PTHR19446">
    <property type="entry name" value="REVERSE TRANSCRIPTASES"/>
    <property type="match status" value="1"/>
</dbReference>
<proteinExistence type="predicted"/>
<dbReference type="Proteomes" id="UP000054324">
    <property type="component" value="Unassembled WGS sequence"/>
</dbReference>
<reference evidence="2 3" key="1">
    <citation type="submission" date="2013-11" db="EMBL/GenBank/DDBJ databases">
        <title>Opisthorchis viverrini - life in the bile duct.</title>
        <authorList>
            <person name="Young N.D."/>
            <person name="Nagarajan N."/>
            <person name="Lin S.J."/>
            <person name="Korhonen P.K."/>
            <person name="Jex A.R."/>
            <person name="Hall R.S."/>
            <person name="Safavi-Hemami H."/>
            <person name="Kaewkong W."/>
            <person name="Bertrand D."/>
            <person name="Gao S."/>
            <person name="Seet Q."/>
            <person name="Wongkham S."/>
            <person name="Teh B.T."/>
            <person name="Wongkham C."/>
            <person name="Intapan P.M."/>
            <person name="Maleewong W."/>
            <person name="Yang X."/>
            <person name="Hu M."/>
            <person name="Wang Z."/>
            <person name="Hofmann A."/>
            <person name="Sternberg P.W."/>
            <person name="Tan P."/>
            <person name="Wang J."/>
            <person name="Gasser R.B."/>
        </authorList>
    </citation>
    <scope>NUCLEOTIDE SEQUENCE [LARGE SCALE GENOMIC DNA]</scope>
</reference>
<dbReference type="GeneID" id="20319152"/>
<dbReference type="Pfam" id="PF00078">
    <property type="entry name" value="RVT_1"/>
    <property type="match status" value="1"/>
</dbReference>
<gene>
    <name evidence="2" type="ORF">T265_04970</name>
</gene>
<dbReference type="KEGG" id="ovi:T265_04970"/>
<organism evidence="2 3">
    <name type="scientific">Opisthorchis viverrini</name>
    <name type="common">Southeast Asian liver fluke</name>
    <dbReference type="NCBI Taxonomy" id="6198"/>
    <lineage>
        <taxon>Eukaryota</taxon>
        <taxon>Metazoa</taxon>
        <taxon>Spiralia</taxon>
        <taxon>Lophotrochozoa</taxon>
        <taxon>Platyhelminthes</taxon>
        <taxon>Trematoda</taxon>
        <taxon>Digenea</taxon>
        <taxon>Opisthorchiida</taxon>
        <taxon>Opisthorchiata</taxon>
        <taxon>Opisthorchiidae</taxon>
        <taxon>Opisthorchis</taxon>
    </lineage>
</organism>
<dbReference type="CDD" id="cd01650">
    <property type="entry name" value="RT_nLTR_like"/>
    <property type="match status" value="1"/>
</dbReference>
<evidence type="ECO:0000313" key="3">
    <source>
        <dbReference type="Proteomes" id="UP000054324"/>
    </source>
</evidence>
<dbReference type="EMBL" id="KL596706">
    <property type="protein sequence ID" value="KER28139.1"/>
    <property type="molecule type" value="Genomic_DNA"/>
</dbReference>
<protein>
    <recommendedName>
        <fullName evidence="1">Reverse transcriptase domain-containing protein</fullName>
    </recommendedName>
</protein>
<dbReference type="RefSeq" id="XP_009168111.1">
    <property type="nucleotide sequence ID" value="XM_009169847.1"/>
</dbReference>
<dbReference type="InterPro" id="IPR000477">
    <property type="entry name" value="RT_dom"/>
</dbReference>
<evidence type="ECO:0000259" key="1">
    <source>
        <dbReference type="Pfam" id="PF00078"/>
    </source>
</evidence>
<dbReference type="AlphaFoldDB" id="A0A075AFW7"/>
<feature type="domain" description="Reverse transcriptase" evidence="1">
    <location>
        <begin position="240"/>
        <end position="345"/>
    </location>
</feature>